<feature type="signal peptide" evidence="1">
    <location>
        <begin position="1"/>
        <end position="21"/>
    </location>
</feature>
<protein>
    <recommendedName>
        <fullName evidence="4">Glycosyl hydrolases family 43</fullName>
    </recommendedName>
</protein>
<dbReference type="InterPro" id="IPR023296">
    <property type="entry name" value="Glyco_hydro_beta-prop_sf"/>
</dbReference>
<evidence type="ECO:0000313" key="2">
    <source>
        <dbReference type="EMBL" id="TWT74029.1"/>
    </source>
</evidence>
<feature type="chain" id="PRO_5022827492" description="Glycosyl hydrolases family 43" evidence="1">
    <location>
        <begin position="22"/>
        <end position="506"/>
    </location>
</feature>
<dbReference type="Gene3D" id="2.115.10.20">
    <property type="entry name" value="Glycosyl hydrolase domain, family 43"/>
    <property type="match status" value="1"/>
</dbReference>
<keyword evidence="1" id="KW-0732">Signal</keyword>
<dbReference type="OrthoDB" id="9760116at2"/>
<dbReference type="Proteomes" id="UP000318053">
    <property type="component" value="Unassembled WGS sequence"/>
</dbReference>
<dbReference type="EMBL" id="SJPK01000002">
    <property type="protein sequence ID" value="TWT74029.1"/>
    <property type="molecule type" value="Genomic_DNA"/>
</dbReference>
<organism evidence="2 3">
    <name type="scientific">Allorhodopirellula solitaria</name>
    <dbReference type="NCBI Taxonomy" id="2527987"/>
    <lineage>
        <taxon>Bacteria</taxon>
        <taxon>Pseudomonadati</taxon>
        <taxon>Planctomycetota</taxon>
        <taxon>Planctomycetia</taxon>
        <taxon>Pirellulales</taxon>
        <taxon>Pirellulaceae</taxon>
        <taxon>Allorhodopirellula</taxon>
    </lineage>
</organism>
<dbReference type="AlphaFoldDB" id="A0A5C5YGB8"/>
<keyword evidence="3" id="KW-1185">Reference proteome</keyword>
<dbReference type="SUPFAM" id="SSF75005">
    <property type="entry name" value="Arabinanase/levansucrase/invertase"/>
    <property type="match status" value="1"/>
</dbReference>
<reference evidence="2 3" key="1">
    <citation type="submission" date="2019-02" db="EMBL/GenBank/DDBJ databases">
        <title>Deep-cultivation of Planctomycetes and their phenomic and genomic characterization uncovers novel biology.</title>
        <authorList>
            <person name="Wiegand S."/>
            <person name="Jogler M."/>
            <person name="Boedeker C."/>
            <person name="Pinto D."/>
            <person name="Vollmers J."/>
            <person name="Rivas-Marin E."/>
            <person name="Kohn T."/>
            <person name="Peeters S.H."/>
            <person name="Heuer A."/>
            <person name="Rast P."/>
            <person name="Oberbeckmann S."/>
            <person name="Bunk B."/>
            <person name="Jeske O."/>
            <person name="Meyerdierks A."/>
            <person name="Storesund J.E."/>
            <person name="Kallscheuer N."/>
            <person name="Luecker S."/>
            <person name="Lage O.M."/>
            <person name="Pohl T."/>
            <person name="Merkel B.J."/>
            <person name="Hornburger P."/>
            <person name="Mueller R.-W."/>
            <person name="Bruemmer F."/>
            <person name="Labrenz M."/>
            <person name="Spormann A.M."/>
            <person name="Op Den Camp H."/>
            <person name="Overmann J."/>
            <person name="Amann R."/>
            <person name="Jetten M.S.M."/>
            <person name="Mascher T."/>
            <person name="Medema M.H."/>
            <person name="Devos D.P."/>
            <person name="Kaster A.-K."/>
            <person name="Ovreas L."/>
            <person name="Rohde M."/>
            <person name="Galperin M.Y."/>
            <person name="Jogler C."/>
        </authorList>
    </citation>
    <scope>NUCLEOTIDE SEQUENCE [LARGE SCALE GENOMIC DNA]</scope>
    <source>
        <strain evidence="2 3">CA85</strain>
    </source>
</reference>
<proteinExistence type="predicted"/>
<evidence type="ECO:0000256" key="1">
    <source>
        <dbReference type="SAM" id="SignalP"/>
    </source>
</evidence>
<evidence type="ECO:0000313" key="3">
    <source>
        <dbReference type="Proteomes" id="UP000318053"/>
    </source>
</evidence>
<comment type="caution">
    <text evidence="2">The sequence shown here is derived from an EMBL/GenBank/DDBJ whole genome shotgun (WGS) entry which is preliminary data.</text>
</comment>
<evidence type="ECO:0008006" key="4">
    <source>
        <dbReference type="Google" id="ProtNLM"/>
    </source>
</evidence>
<name>A0A5C5YGB8_9BACT</name>
<dbReference type="RefSeq" id="WP_146390088.1">
    <property type="nucleotide sequence ID" value="NZ_SJPK01000002.1"/>
</dbReference>
<gene>
    <name evidence="2" type="ORF">CA85_09130</name>
</gene>
<accession>A0A5C5YGB8</accession>
<sequence length="506" mass="56313" precursor="true">MLKIFFYSLATLLVVIPTSNAELQAEDWTIDSAADWAENLESTEGAAVADGSVSPQAESATISTKVHSTDNKRSAKSLVVSQSAIWQNWNPIENLGPVNLRDAPVLLTVAPDNYWMFGRYGGDKRRQASEPTTEFEPEEATLEGFDVPLQTTQFPNQYNAPGGLKASKGGYHAWQSRDMKNWVHHGPVTEGFSKWVTSAEWVDGKALIYYDFPNDQDPHVYVDEDLFDGVPGKNMGMAVKDPSHGSDAGFIRDLDGNMHVIIEDWSPISANKRSWDSPLAGHAVSPNGIDGFEFRAPPVDNRTEPTGKIATYRHPHWTKEDPQNYPTNVAEYEVHEPEQEAYGDWAAICIGGQYYLFGDFDPVGGHQMSVGWFTSPSIDEPFTWCDNIGNGHPDPDIAFAEGQFYLATQQATDYVSPGPWVETVEARVGVDTDQDGKIDQWTDWTEIKESYDYIPGFPKQIAKTPAELELSELPAGYGFQVQLRLNDSTENKSKPIIERMTLTFAK</sequence>